<feature type="region of interest" description="Disordered" evidence="1">
    <location>
        <begin position="219"/>
        <end position="240"/>
    </location>
</feature>
<dbReference type="AlphaFoldDB" id="A0A9P4K4M9"/>
<name>A0A9P4K4M9_9PLEO</name>
<comment type="caution">
    <text evidence="2">The sequence shown here is derived from an EMBL/GenBank/DDBJ whole genome shotgun (WGS) entry which is preliminary data.</text>
</comment>
<sequence length="293" mass="33130">MKDRTSGRTEHTIIFTGRIRLAAKGCDRRITQNIHLRRFDSCNGWIQSRTSLYKIAECIGSAGREVWIYADEVDSLSRVLQQLGKEMESSNITTTPFEEYLLTDIVQFCDRILGLLRTLGNTLKPLLDKYRDSPNKLGQIGLRISWVFAHKAELLIYRDTLRAQKGALDTMLALVNFRNSKNSAASVNIFNFCNIHISIRDSVIATKLSVQEFSMKGKKGAETHHAPIRRSHSSENLPEMINSSYNPPSAIIIRPLDLIEGDNILSETEIKELDGAVEREFPSHPATDIRELS</sequence>
<gene>
    <name evidence="2" type="ORF">CC78DRAFT_583677</name>
</gene>
<evidence type="ECO:0000313" key="3">
    <source>
        <dbReference type="Proteomes" id="UP000800093"/>
    </source>
</evidence>
<dbReference type="EMBL" id="ML986657">
    <property type="protein sequence ID" value="KAF2261455.1"/>
    <property type="molecule type" value="Genomic_DNA"/>
</dbReference>
<reference evidence="3" key="1">
    <citation type="journal article" date="2020" name="Stud. Mycol.">
        <title>101 Dothideomycetes genomes: A test case for predicting lifestyles and emergence of pathogens.</title>
        <authorList>
            <person name="Haridas S."/>
            <person name="Albert R."/>
            <person name="Binder M."/>
            <person name="Bloem J."/>
            <person name="LaButti K."/>
            <person name="Salamov A."/>
            <person name="Andreopoulos B."/>
            <person name="Baker S."/>
            <person name="Barry K."/>
            <person name="Bills G."/>
            <person name="Bluhm B."/>
            <person name="Cannon C."/>
            <person name="Castanera R."/>
            <person name="Culley D."/>
            <person name="Daum C."/>
            <person name="Ezra D."/>
            <person name="Gonzalez J."/>
            <person name="Henrissat B."/>
            <person name="Kuo A."/>
            <person name="Liang C."/>
            <person name="Lipzen A."/>
            <person name="Lutzoni F."/>
            <person name="Magnuson J."/>
            <person name="Mondo S."/>
            <person name="Nolan M."/>
            <person name="Ohm R."/>
            <person name="Pangilinan J."/>
            <person name="Park H.-J."/>
            <person name="Ramirez L."/>
            <person name="Alfaro M."/>
            <person name="Sun H."/>
            <person name="Tritt A."/>
            <person name="Yoshinaga Y."/>
            <person name="Zwiers L.-H."/>
            <person name="Turgeon B."/>
            <person name="Goodwin S."/>
            <person name="Spatafora J."/>
            <person name="Crous P."/>
            <person name="Grigoriev I."/>
        </authorList>
    </citation>
    <scope>NUCLEOTIDE SEQUENCE [LARGE SCALE GENOMIC DNA]</scope>
    <source>
        <strain evidence="3">CBS 304.66</strain>
    </source>
</reference>
<keyword evidence="3" id="KW-1185">Reference proteome</keyword>
<dbReference type="Proteomes" id="UP000800093">
    <property type="component" value="Unassembled WGS sequence"/>
</dbReference>
<dbReference type="OrthoDB" id="5431013at2759"/>
<accession>A0A9P4K4M9</accession>
<evidence type="ECO:0000256" key="1">
    <source>
        <dbReference type="SAM" id="MobiDB-lite"/>
    </source>
</evidence>
<protein>
    <submittedName>
        <fullName evidence="2">Uncharacterized protein</fullName>
    </submittedName>
</protein>
<evidence type="ECO:0000313" key="2">
    <source>
        <dbReference type="EMBL" id="KAF2261455.1"/>
    </source>
</evidence>
<proteinExistence type="predicted"/>
<organism evidence="2 3">
    <name type="scientific">Lojkania enalia</name>
    <dbReference type="NCBI Taxonomy" id="147567"/>
    <lineage>
        <taxon>Eukaryota</taxon>
        <taxon>Fungi</taxon>
        <taxon>Dikarya</taxon>
        <taxon>Ascomycota</taxon>
        <taxon>Pezizomycotina</taxon>
        <taxon>Dothideomycetes</taxon>
        <taxon>Pleosporomycetidae</taxon>
        <taxon>Pleosporales</taxon>
        <taxon>Pleosporales incertae sedis</taxon>
        <taxon>Lojkania</taxon>
    </lineage>
</organism>